<keyword evidence="1" id="KW-0614">Plasmid</keyword>
<sequence length="87" mass="10007">MRDRNGLTNENLIRLPADVARVVLAHPQFRYLDCAARLRGDWVQRKSDGAKFFEVYEPSANDARQFMEFAERVAEHLLKAGEADSKQ</sequence>
<evidence type="ECO:0000313" key="1">
    <source>
        <dbReference type="EMBL" id="QPQ94765.1"/>
    </source>
</evidence>
<reference evidence="2" key="2">
    <citation type="submission" date="2022-06" db="EMBL/GenBank/DDBJ databases">
        <title>Draft genome sequence of Burkholderia glumae strain GR20004 isolated from rice panicle showing bacterial panicle blight.</title>
        <authorList>
            <person name="Choi S.Y."/>
            <person name="Lee Y.H."/>
        </authorList>
    </citation>
    <scope>NUCLEOTIDE SEQUENCE</scope>
    <source>
        <strain evidence="2">GR20004</strain>
        <plasmid evidence="2">unnamed1</plasmid>
        <plasmid evidence="3">unnamed3</plasmid>
    </source>
</reference>
<dbReference type="EMBL" id="CP099584">
    <property type="protein sequence ID" value="USS44142.1"/>
    <property type="molecule type" value="Genomic_DNA"/>
</dbReference>
<evidence type="ECO:0000313" key="4">
    <source>
        <dbReference type="Proteomes" id="UP000594892"/>
    </source>
</evidence>
<gene>
    <name evidence="1" type="ORF">I6H06_28880</name>
    <name evidence="2" type="ORF">NFI99_12685</name>
    <name evidence="3" type="ORF">NFI99_13725</name>
</gene>
<reference evidence="1 4" key="1">
    <citation type="submission" date="2020-12" db="EMBL/GenBank/DDBJ databases">
        <title>FDA dAtabase for Regulatory Grade micrObial Sequences (FDA-ARGOS): Supporting development and validation of Infectious Disease Dx tests.</title>
        <authorList>
            <person name="Minogue T."/>
            <person name="Wolcott M."/>
            <person name="Wasieloski L."/>
            <person name="Aguilar W."/>
            <person name="Moore D."/>
            <person name="Jaissle J."/>
            <person name="Tallon L."/>
            <person name="Sadzewicz L."/>
            <person name="Zhao X."/>
            <person name="Boylan J."/>
            <person name="Ott S."/>
            <person name="Bowen H."/>
            <person name="Vavikolanu K."/>
            <person name="Mehta A."/>
            <person name="Aluvathingal J."/>
            <person name="Nadendla S."/>
            <person name="Yan Y."/>
            <person name="Sichtig H."/>
        </authorList>
    </citation>
    <scope>NUCLEOTIDE SEQUENCE [LARGE SCALE GENOMIC DNA]</scope>
    <source>
        <strain evidence="1 4">FDAARGOS_949</strain>
        <plasmid evidence="1 4">unnamed1</plasmid>
    </source>
</reference>
<organism evidence="1 4">
    <name type="scientific">Burkholderia glumae</name>
    <name type="common">Pseudomonas glumae</name>
    <dbReference type="NCBI Taxonomy" id="337"/>
    <lineage>
        <taxon>Bacteria</taxon>
        <taxon>Pseudomonadati</taxon>
        <taxon>Pseudomonadota</taxon>
        <taxon>Betaproteobacteria</taxon>
        <taxon>Burkholderiales</taxon>
        <taxon>Burkholderiaceae</taxon>
        <taxon>Burkholderia</taxon>
    </lineage>
</organism>
<dbReference type="AlphaFoldDB" id="A0AAQ0BVG5"/>
<evidence type="ECO:0000313" key="3">
    <source>
        <dbReference type="EMBL" id="USS44437.1"/>
    </source>
</evidence>
<dbReference type="EMBL" id="CP099586">
    <property type="protein sequence ID" value="USS44437.1"/>
    <property type="molecule type" value="Genomic_DNA"/>
</dbReference>
<geneLocation type="plasmid" evidence="3 5">
    <name>unnamed3</name>
</geneLocation>
<dbReference type="Proteomes" id="UP001056386">
    <property type="component" value="Plasmid unnamed1"/>
</dbReference>
<protein>
    <submittedName>
        <fullName evidence="1">Uncharacterized protein</fullName>
    </submittedName>
</protein>
<evidence type="ECO:0000313" key="2">
    <source>
        <dbReference type="EMBL" id="USS44142.1"/>
    </source>
</evidence>
<dbReference type="RefSeq" id="WP_017433216.1">
    <property type="nucleotide sequence ID" value="NZ_CP021076.1"/>
</dbReference>
<name>A0AAQ0BVG5_BURGL</name>
<dbReference type="EMBL" id="CP065602">
    <property type="protein sequence ID" value="QPQ94765.1"/>
    <property type="molecule type" value="Genomic_DNA"/>
</dbReference>
<keyword evidence="5" id="KW-1185">Reference proteome</keyword>
<proteinExistence type="predicted"/>
<dbReference type="GeneID" id="45693269"/>
<accession>A0AAQ0BVG5</accession>
<dbReference type="Proteomes" id="UP001056386">
    <property type="component" value="Plasmid unnamed3"/>
</dbReference>
<evidence type="ECO:0000313" key="5">
    <source>
        <dbReference type="Proteomes" id="UP001056386"/>
    </source>
</evidence>
<dbReference type="Proteomes" id="UP000594892">
    <property type="component" value="Plasmid unnamed1"/>
</dbReference>
<geneLocation type="plasmid" evidence="4 5">
    <name>unnamed1</name>
</geneLocation>